<dbReference type="eggNOG" id="KOG0384">
    <property type="taxonomic scope" value="Eukaryota"/>
</dbReference>
<dbReference type="InterPro" id="IPR014001">
    <property type="entry name" value="Helicase_ATP-bd"/>
</dbReference>
<dbReference type="InterPro" id="IPR001650">
    <property type="entry name" value="Helicase_C-like"/>
</dbReference>
<dbReference type="CDD" id="cd18659">
    <property type="entry name" value="CD2_tandem"/>
    <property type="match status" value="1"/>
</dbReference>
<dbReference type="GO" id="GO:0016887">
    <property type="term" value="F:ATP hydrolysis activity"/>
    <property type="evidence" value="ECO:0007669"/>
    <property type="project" value="TreeGrafter"/>
</dbReference>
<dbReference type="PANTHER" id="PTHR45623:SF11">
    <property type="entry name" value="KISMET, ISOFORM C"/>
    <property type="match status" value="1"/>
</dbReference>
<evidence type="ECO:0000256" key="8">
    <source>
        <dbReference type="ARBA" id="ARBA00023242"/>
    </source>
</evidence>
<dbReference type="GO" id="GO:0005634">
    <property type="term" value="C:nucleus"/>
    <property type="evidence" value="ECO:0007669"/>
    <property type="project" value="UniProtKB-SubCell"/>
</dbReference>
<keyword evidence="2" id="KW-0677">Repeat</keyword>
<dbReference type="Pfam" id="PF00176">
    <property type="entry name" value="SNF2-rel_dom"/>
    <property type="match status" value="1"/>
</dbReference>
<dbReference type="SUPFAM" id="SSF54160">
    <property type="entry name" value="Chromo domain-like"/>
    <property type="match status" value="2"/>
</dbReference>
<feature type="region of interest" description="Disordered" evidence="9">
    <location>
        <begin position="798"/>
        <end position="847"/>
    </location>
</feature>
<dbReference type="PROSITE" id="PS51194">
    <property type="entry name" value="HELICASE_CTER"/>
    <property type="match status" value="1"/>
</dbReference>
<dbReference type="InterPro" id="IPR016197">
    <property type="entry name" value="Chromo-like_dom_sf"/>
</dbReference>
<evidence type="ECO:0000256" key="2">
    <source>
        <dbReference type="ARBA" id="ARBA00022737"/>
    </source>
</evidence>
<sequence length="1199" mass="136492">MREADSDSDLDSDDASTTSAGRMDEDASMEDAAYRDVVERIVYCRQKSDADAELEYCVKWEGVSYRRCSWETAETLAREAPHKLKTFTRKHAIEAQDERYPKAYDIIDRVIAHREGEDDGSVEYLVKWCGLGYAASTWETSESVSELDEDKGKVERYWRFTNPEFFERTEMPRGKPVPPEFKNGMSLREYQVTSFEWMVSNYYRGRNVILGDEMGLGKTAQCISVMEYVRKNLMRRRQPMCVVAPLTTLGHWKREVEKWTDMNVIVFDGSAADREVCIEHEFFVQGSRKPKFDVMLVSFDNVRRNIELLERFSFAMCVVDEAHKMKDVNSQTTIAVTSLRYDWLLLLTGTPIQNNIKELYGMLHILDPRQFHSWEDFRDEFCDESGEVDATQVMRLRDLLKPRMLRRMKEDVEKIPAKEEVVVWVELTPQQRGYYRALYENQIHVLLEGSKVKSVPQLRNLSMELRKVCNHPFLCAGLEEDYTKKRLAACEENGIAPPSALQLLVEGSGKMSLLAKLLAKLKRDGHKVLIFSQFTMVLDLVQDFMSASGYECERLDGTTSAEDRQAGIDRFNTPGAGFAYLLSTRAGGMGITLTSADTAIIFDSDWNPQNDLQAMARCHRIGQTKEVKVYRFVTKDTYEQSLFETASRKYGLDEAILGGGDENGEEEGHRSKKTAKEQAQRINELLKYGVHGALKDASGEEANAFAAEDIDEILSRRAEHRDVGPRVGNSFSVATFGAEPGDGVDDETFWAEAFGDAAIQAAKEKAAEQVVDKRFAVEGPRKRKTVNYKESVALFQNQTPSLAPRTGTRTTYSERRAAAKRAREEDKKLRQEEREARRREREEELARQREDAKLNWFTWEVEVVVDALSAFGAPNGDVSRAVTCGTLDVDKPDEQKIAVAKTVMEMFDTIVRVRDEVSSSSAANAESKQEQNDDDKEDDDKEDDREDTEETKQAVFAAMETILVPERAATALANRVLWTKLLRAMPRRAKLMKQRAALAKLIEAEEPIDLDSPTAPPPRQKTTLPKERAQFPVPVLGVKASLPAEWWTTEDDTDLLRGSLRYGYTPSNSKELERQFDLIRNDRQLRFASRTGVYDDGEYRETVAWPAATRLKTRLMRLLQALLRPPKRPSKAELLAAQRKAAAEAKLKRDMEVLRMWQEKRKATTPTSGNQPSPKRAPLGDSNSNKPQHQASLYAFFNK</sequence>
<feature type="compositionally biased region" description="Polar residues" evidence="9">
    <location>
        <begin position="1164"/>
        <end position="1173"/>
    </location>
</feature>
<name>A0A1Y5IMM0_OSTTA</name>
<feature type="domain" description="Helicase ATP-binding" evidence="11">
    <location>
        <begin position="199"/>
        <end position="369"/>
    </location>
</feature>
<dbReference type="SMART" id="SM00487">
    <property type="entry name" value="DEXDc"/>
    <property type="match status" value="1"/>
</dbReference>
<evidence type="ECO:0000256" key="5">
    <source>
        <dbReference type="ARBA" id="ARBA00022840"/>
    </source>
</evidence>
<dbReference type="GO" id="GO:0140658">
    <property type="term" value="F:ATP-dependent chromatin remodeler activity"/>
    <property type="evidence" value="ECO:0007669"/>
    <property type="project" value="TreeGrafter"/>
</dbReference>
<feature type="compositionally biased region" description="Acidic residues" evidence="9">
    <location>
        <begin position="932"/>
        <end position="949"/>
    </location>
</feature>
<dbReference type="Proteomes" id="UP000195557">
    <property type="component" value="Unassembled WGS sequence"/>
</dbReference>
<feature type="region of interest" description="Disordered" evidence="9">
    <location>
        <begin position="1155"/>
        <end position="1199"/>
    </location>
</feature>
<evidence type="ECO:0000256" key="9">
    <source>
        <dbReference type="SAM" id="MobiDB-lite"/>
    </source>
</evidence>
<dbReference type="GO" id="GO:0000785">
    <property type="term" value="C:chromatin"/>
    <property type="evidence" value="ECO:0007669"/>
    <property type="project" value="TreeGrafter"/>
</dbReference>
<dbReference type="Gene3D" id="2.40.50.40">
    <property type="match status" value="2"/>
</dbReference>
<dbReference type="SMART" id="SM00490">
    <property type="entry name" value="HELICc"/>
    <property type="match status" value="1"/>
</dbReference>
<evidence type="ECO:0000259" key="12">
    <source>
        <dbReference type="PROSITE" id="PS51194"/>
    </source>
</evidence>
<dbReference type="InterPro" id="IPR023779">
    <property type="entry name" value="Chromodomain_CS"/>
</dbReference>
<dbReference type="PANTHER" id="PTHR45623">
    <property type="entry name" value="CHROMODOMAIN-HELICASE-DNA-BINDING PROTEIN 3-RELATED-RELATED"/>
    <property type="match status" value="1"/>
</dbReference>
<dbReference type="InterPro" id="IPR023780">
    <property type="entry name" value="Chromo_domain"/>
</dbReference>
<evidence type="ECO:0000256" key="4">
    <source>
        <dbReference type="ARBA" id="ARBA00022801"/>
    </source>
</evidence>
<dbReference type="GO" id="GO:0042393">
    <property type="term" value="F:histone binding"/>
    <property type="evidence" value="ECO:0007669"/>
    <property type="project" value="TreeGrafter"/>
</dbReference>
<evidence type="ECO:0000259" key="10">
    <source>
        <dbReference type="PROSITE" id="PS50013"/>
    </source>
</evidence>
<feature type="domain" description="Chromo" evidence="10">
    <location>
        <begin position="36"/>
        <end position="99"/>
    </location>
</feature>
<proteinExistence type="predicted"/>
<dbReference type="Pfam" id="PF00271">
    <property type="entry name" value="Helicase_C"/>
    <property type="match status" value="1"/>
</dbReference>
<dbReference type="PROSITE" id="PS00598">
    <property type="entry name" value="CHROMO_1"/>
    <property type="match status" value="1"/>
</dbReference>
<comment type="subcellular location">
    <subcellularLocation>
        <location evidence="1">Nucleus</location>
    </subcellularLocation>
</comment>
<keyword evidence="3" id="KW-0547">Nucleotide-binding</keyword>
<feature type="domain" description="Helicase C-terminal" evidence="12">
    <location>
        <begin position="513"/>
        <end position="663"/>
    </location>
</feature>
<dbReference type="GO" id="GO:0005524">
    <property type="term" value="F:ATP binding"/>
    <property type="evidence" value="ECO:0007669"/>
    <property type="project" value="UniProtKB-KW"/>
</dbReference>
<dbReference type="InterPro" id="IPR000953">
    <property type="entry name" value="Chromo/chromo_shadow_dom"/>
</dbReference>
<evidence type="ECO:0000256" key="3">
    <source>
        <dbReference type="ARBA" id="ARBA00022741"/>
    </source>
</evidence>
<dbReference type="InterPro" id="IPR000330">
    <property type="entry name" value="SNF2_N"/>
</dbReference>
<evidence type="ECO:0000256" key="1">
    <source>
        <dbReference type="ARBA" id="ARBA00004123"/>
    </source>
</evidence>
<keyword evidence="7" id="KW-0804">Transcription</keyword>
<dbReference type="PROSITE" id="PS50013">
    <property type="entry name" value="CHROMO_2"/>
    <property type="match status" value="2"/>
</dbReference>
<dbReference type="InterPro" id="IPR038718">
    <property type="entry name" value="SNF2-like_sf"/>
</dbReference>
<gene>
    <name evidence="13" type="ORF">BE221DRAFT_144059</name>
</gene>
<dbReference type="GO" id="GO:0003682">
    <property type="term" value="F:chromatin binding"/>
    <property type="evidence" value="ECO:0007669"/>
    <property type="project" value="TreeGrafter"/>
</dbReference>
<feature type="region of interest" description="Disordered" evidence="9">
    <location>
        <begin position="1"/>
        <end position="29"/>
    </location>
</feature>
<evidence type="ECO:0000259" key="11">
    <source>
        <dbReference type="PROSITE" id="PS51192"/>
    </source>
</evidence>
<dbReference type="Pfam" id="PF00385">
    <property type="entry name" value="Chromo"/>
    <property type="match status" value="2"/>
</dbReference>
<dbReference type="Gene3D" id="3.40.50.300">
    <property type="entry name" value="P-loop containing nucleotide triphosphate hydrolases"/>
    <property type="match status" value="1"/>
</dbReference>
<dbReference type="Gene3D" id="3.40.50.10810">
    <property type="entry name" value="Tandem AAA-ATPase domain"/>
    <property type="match status" value="1"/>
</dbReference>
<dbReference type="SMART" id="SM00298">
    <property type="entry name" value="CHROMO"/>
    <property type="match status" value="2"/>
</dbReference>
<dbReference type="InterPro" id="IPR027417">
    <property type="entry name" value="P-loop_NTPase"/>
</dbReference>
<keyword evidence="6" id="KW-0805">Transcription regulation</keyword>
<keyword evidence="8" id="KW-0539">Nucleus</keyword>
<feature type="domain" description="Chromo" evidence="10">
    <location>
        <begin position="105"/>
        <end position="159"/>
    </location>
</feature>
<evidence type="ECO:0000256" key="7">
    <source>
        <dbReference type="ARBA" id="ARBA00023163"/>
    </source>
</evidence>
<dbReference type="InterPro" id="IPR049730">
    <property type="entry name" value="SNF2/RAD54-like_C"/>
</dbReference>
<keyword evidence="5" id="KW-0067">ATP-binding</keyword>
<protein>
    <submittedName>
        <fullName evidence="13">P-loop containing nucleoside triphosphate hydrolase protein</fullName>
    </submittedName>
</protein>
<feature type="compositionally biased region" description="Polar residues" evidence="9">
    <location>
        <begin position="1181"/>
        <end position="1191"/>
    </location>
</feature>
<feature type="compositionally biased region" description="Basic and acidic residues" evidence="9">
    <location>
        <begin position="812"/>
        <end position="847"/>
    </location>
</feature>
<feature type="compositionally biased region" description="Acidic residues" evidence="9">
    <location>
        <begin position="1"/>
        <end position="14"/>
    </location>
</feature>
<feature type="compositionally biased region" description="Polar residues" evidence="9">
    <location>
        <begin position="798"/>
        <end position="811"/>
    </location>
</feature>
<dbReference type="GO" id="GO:0003677">
    <property type="term" value="F:DNA binding"/>
    <property type="evidence" value="ECO:0007669"/>
    <property type="project" value="TreeGrafter"/>
</dbReference>
<accession>A0A1Y5IMM0</accession>
<dbReference type="PROSITE" id="PS51192">
    <property type="entry name" value="HELICASE_ATP_BIND_1"/>
    <property type="match status" value="1"/>
</dbReference>
<evidence type="ECO:0000256" key="6">
    <source>
        <dbReference type="ARBA" id="ARBA00023015"/>
    </source>
</evidence>
<organism evidence="13">
    <name type="scientific">Ostreococcus tauri</name>
    <name type="common">Marine green alga</name>
    <dbReference type="NCBI Taxonomy" id="70448"/>
    <lineage>
        <taxon>Eukaryota</taxon>
        <taxon>Viridiplantae</taxon>
        <taxon>Chlorophyta</taxon>
        <taxon>Mamiellophyceae</taxon>
        <taxon>Mamiellales</taxon>
        <taxon>Bathycoccaceae</taxon>
        <taxon>Ostreococcus</taxon>
    </lineage>
</organism>
<dbReference type="CDD" id="cd18793">
    <property type="entry name" value="SF2_C_SNF"/>
    <property type="match status" value="1"/>
</dbReference>
<dbReference type="SUPFAM" id="SSF52540">
    <property type="entry name" value="P-loop containing nucleoside triphosphate hydrolases"/>
    <property type="match status" value="2"/>
</dbReference>
<evidence type="ECO:0000313" key="13">
    <source>
        <dbReference type="EMBL" id="OUS48322.1"/>
    </source>
</evidence>
<dbReference type="Gene3D" id="1.10.10.60">
    <property type="entry name" value="Homeodomain-like"/>
    <property type="match status" value="1"/>
</dbReference>
<dbReference type="EMBL" id="KZ155774">
    <property type="protein sequence ID" value="OUS48322.1"/>
    <property type="molecule type" value="Genomic_DNA"/>
</dbReference>
<reference evidence="13" key="1">
    <citation type="submission" date="2017-04" db="EMBL/GenBank/DDBJ databases">
        <title>Population genomics of picophytoplankton unveils novel chromosome hypervariability.</title>
        <authorList>
            <consortium name="DOE Joint Genome Institute"/>
            <person name="Blanc-Mathieu R."/>
            <person name="Krasovec M."/>
            <person name="Hebrard M."/>
            <person name="Yau S."/>
            <person name="Desgranges E."/>
            <person name="Martin J."/>
            <person name="Schackwitz W."/>
            <person name="Kuo A."/>
            <person name="Salin G."/>
            <person name="Donnadieu C."/>
            <person name="Desdevises Y."/>
            <person name="Sanchez-Ferandin S."/>
            <person name="Moreau H."/>
            <person name="Rivals E."/>
            <person name="Grigoriev I.V."/>
            <person name="Grimsley N."/>
            <person name="Eyre-Walker A."/>
            <person name="Piganeau G."/>
        </authorList>
    </citation>
    <scope>NUCLEOTIDE SEQUENCE [LARGE SCALE GENOMIC DNA]</scope>
    <source>
        <strain evidence="13">RCC 1115</strain>
    </source>
</reference>
<feature type="region of interest" description="Disordered" evidence="9">
    <location>
        <begin position="918"/>
        <end position="951"/>
    </location>
</feature>
<keyword evidence="4 13" id="KW-0378">Hydrolase</keyword>
<dbReference type="AlphaFoldDB" id="A0A1Y5IMM0"/>